<dbReference type="Proteomes" id="UP001391051">
    <property type="component" value="Unassembled WGS sequence"/>
</dbReference>
<dbReference type="EMBL" id="JAQQWE010000007">
    <property type="protein sequence ID" value="KAK7946455.1"/>
    <property type="molecule type" value="Genomic_DNA"/>
</dbReference>
<protein>
    <submittedName>
        <fullName evidence="2">Uncharacterized protein</fullName>
    </submittedName>
</protein>
<dbReference type="RefSeq" id="XP_066696489.1">
    <property type="nucleotide sequence ID" value="XM_066846998.1"/>
</dbReference>
<evidence type="ECO:0000256" key="1">
    <source>
        <dbReference type="SAM" id="MobiDB-lite"/>
    </source>
</evidence>
<sequence>MPFYEGWSDKMKQEVRRQNTGTGAPEPEKKTPETDTTSEEKTPPTPPTLDERQLAIKEWAGVSVWLNPPPSVRRGGKKRPREDDAVNLAGQDGGGAIPISFNRTRADTGHYNNPFARRQAAAKSVMITRAPPAKRRRVARTPLGG</sequence>
<accession>A0ABR1Q361</accession>
<proteinExistence type="predicted"/>
<feature type="compositionally biased region" description="Basic and acidic residues" evidence="1">
    <location>
        <begin position="26"/>
        <end position="42"/>
    </location>
</feature>
<keyword evidence="3" id="KW-1185">Reference proteome</keyword>
<organism evidence="2 3">
    <name type="scientific">Apiospora aurea</name>
    <dbReference type="NCBI Taxonomy" id="335848"/>
    <lineage>
        <taxon>Eukaryota</taxon>
        <taxon>Fungi</taxon>
        <taxon>Dikarya</taxon>
        <taxon>Ascomycota</taxon>
        <taxon>Pezizomycotina</taxon>
        <taxon>Sordariomycetes</taxon>
        <taxon>Xylariomycetidae</taxon>
        <taxon>Amphisphaeriales</taxon>
        <taxon>Apiosporaceae</taxon>
        <taxon>Apiospora</taxon>
    </lineage>
</organism>
<feature type="compositionally biased region" description="Basic and acidic residues" evidence="1">
    <location>
        <begin position="7"/>
        <end position="17"/>
    </location>
</feature>
<evidence type="ECO:0000313" key="2">
    <source>
        <dbReference type="EMBL" id="KAK7946455.1"/>
    </source>
</evidence>
<gene>
    <name evidence="2" type="ORF">PG986_010776</name>
</gene>
<feature type="region of interest" description="Disordered" evidence="1">
    <location>
        <begin position="1"/>
        <end position="50"/>
    </location>
</feature>
<reference evidence="2 3" key="1">
    <citation type="submission" date="2023-01" db="EMBL/GenBank/DDBJ databases">
        <title>Analysis of 21 Apiospora genomes using comparative genomics revels a genus with tremendous synthesis potential of carbohydrate active enzymes and secondary metabolites.</title>
        <authorList>
            <person name="Sorensen T."/>
        </authorList>
    </citation>
    <scope>NUCLEOTIDE SEQUENCE [LARGE SCALE GENOMIC DNA]</scope>
    <source>
        <strain evidence="2 3">CBS 24483</strain>
    </source>
</reference>
<dbReference type="GeneID" id="92080060"/>
<evidence type="ECO:0000313" key="3">
    <source>
        <dbReference type="Proteomes" id="UP001391051"/>
    </source>
</evidence>
<comment type="caution">
    <text evidence="2">The sequence shown here is derived from an EMBL/GenBank/DDBJ whole genome shotgun (WGS) entry which is preliminary data.</text>
</comment>
<feature type="region of interest" description="Disordered" evidence="1">
    <location>
        <begin position="66"/>
        <end position="105"/>
    </location>
</feature>
<name>A0ABR1Q361_9PEZI</name>